<gene>
    <name evidence="1" type="ORF">FSP39_009254</name>
</gene>
<sequence>MFIVFPSWFHRKYPLLSQNLKLNAQRLTTPFDIYNTLKYILRFNGDNLKNYGPRRSISLLSEVHFDRTCKNAGILPHWCTCSEFVSVSKSNTSVKQAASFLINSINSRLASVHNICEALSIDDIDSAFVITPSETLLRFDESKHDVINKKIVLGDRVDPVLDYQLSIRTRPGNGTFEATIRHNEEYDEYHVMGDISRTNIYGNQSHCINISLLKKYCFCKRNLP</sequence>
<accession>A0AA88Y7U8</accession>
<dbReference type="GO" id="GO:0005615">
    <property type="term" value="C:extracellular space"/>
    <property type="evidence" value="ECO:0007669"/>
    <property type="project" value="TreeGrafter"/>
</dbReference>
<comment type="caution">
    <text evidence="1">The sequence shown here is derived from an EMBL/GenBank/DDBJ whole genome shotgun (WGS) entry which is preliminary data.</text>
</comment>
<dbReference type="PANTHER" id="PTHR10974:SF1">
    <property type="entry name" value="FI08016P-RELATED"/>
    <property type="match status" value="1"/>
</dbReference>
<evidence type="ECO:0000313" key="2">
    <source>
        <dbReference type="Proteomes" id="UP001186944"/>
    </source>
</evidence>
<name>A0AA88Y7U8_PINIB</name>
<evidence type="ECO:0000313" key="1">
    <source>
        <dbReference type="EMBL" id="KAK3099764.1"/>
    </source>
</evidence>
<dbReference type="Proteomes" id="UP001186944">
    <property type="component" value="Unassembled WGS sequence"/>
</dbReference>
<protein>
    <submittedName>
        <fullName evidence="1">Uncharacterized protein</fullName>
    </submittedName>
</protein>
<organism evidence="1 2">
    <name type="scientific">Pinctada imbricata</name>
    <name type="common">Atlantic pearl-oyster</name>
    <name type="synonym">Pinctada martensii</name>
    <dbReference type="NCBI Taxonomy" id="66713"/>
    <lineage>
        <taxon>Eukaryota</taxon>
        <taxon>Metazoa</taxon>
        <taxon>Spiralia</taxon>
        <taxon>Lophotrochozoa</taxon>
        <taxon>Mollusca</taxon>
        <taxon>Bivalvia</taxon>
        <taxon>Autobranchia</taxon>
        <taxon>Pteriomorphia</taxon>
        <taxon>Pterioida</taxon>
        <taxon>Pterioidea</taxon>
        <taxon>Pteriidae</taxon>
        <taxon>Pinctada</taxon>
    </lineage>
</organism>
<dbReference type="AlphaFoldDB" id="A0AA88Y7U8"/>
<dbReference type="PANTHER" id="PTHR10974">
    <property type="entry name" value="FI08016P-RELATED"/>
    <property type="match status" value="1"/>
</dbReference>
<keyword evidence="2" id="KW-1185">Reference proteome</keyword>
<proteinExistence type="predicted"/>
<dbReference type="InterPro" id="IPR004245">
    <property type="entry name" value="DUF229"/>
</dbReference>
<dbReference type="Pfam" id="PF02995">
    <property type="entry name" value="DUF229"/>
    <property type="match status" value="1"/>
</dbReference>
<reference evidence="1" key="1">
    <citation type="submission" date="2019-08" db="EMBL/GenBank/DDBJ databases">
        <title>The improved chromosome-level genome for the pearl oyster Pinctada fucata martensii using PacBio sequencing and Hi-C.</title>
        <authorList>
            <person name="Zheng Z."/>
        </authorList>
    </citation>
    <scope>NUCLEOTIDE SEQUENCE</scope>
    <source>
        <strain evidence="1">ZZ-2019</strain>
        <tissue evidence="1">Adductor muscle</tissue>
    </source>
</reference>
<dbReference type="EMBL" id="VSWD01000006">
    <property type="protein sequence ID" value="KAK3099764.1"/>
    <property type="molecule type" value="Genomic_DNA"/>
</dbReference>